<dbReference type="HOGENOM" id="CLU_901628_0_0_1"/>
<dbReference type="Proteomes" id="UP000009168">
    <property type="component" value="Unassembled WGS sequence"/>
</dbReference>
<evidence type="ECO:0000313" key="3">
    <source>
        <dbReference type="Proteomes" id="UP000009168"/>
    </source>
</evidence>
<organism evidence="2 3">
    <name type="scientific">Tetrahymena thermophila (strain SB210)</name>
    <dbReference type="NCBI Taxonomy" id="312017"/>
    <lineage>
        <taxon>Eukaryota</taxon>
        <taxon>Sar</taxon>
        <taxon>Alveolata</taxon>
        <taxon>Ciliophora</taxon>
        <taxon>Intramacronucleata</taxon>
        <taxon>Oligohymenophorea</taxon>
        <taxon>Hymenostomatida</taxon>
        <taxon>Tetrahymenina</taxon>
        <taxon>Tetrahymenidae</taxon>
        <taxon>Tetrahymena</taxon>
    </lineage>
</organism>
<proteinExistence type="predicted"/>
<dbReference type="InParanoid" id="Q22LN7"/>
<protein>
    <recommendedName>
        <fullName evidence="4">Transmembrane protein</fullName>
    </recommendedName>
</protein>
<dbReference type="AlphaFoldDB" id="Q22LN7"/>
<evidence type="ECO:0008006" key="4">
    <source>
        <dbReference type="Google" id="ProtNLM"/>
    </source>
</evidence>
<gene>
    <name evidence="2" type="ORF">TTHERM_00701120</name>
</gene>
<dbReference type="RefSeq" id="XP_976824.1">
    <property type="nucleotide sequence ID" value="XM_971731.1"/>
</dbReference>
<evidence type="ECO:0000313" key="2">
    <source>
        <dbReference type="EMBL" id="EAR86229.1"/>
    </source>
</evidence>
<dbReference type="GeneID" id="7837898"/>
<sequence length="310" mass="36171">MRNLVLITLICFCYGSNNFRKNSKENLDTSKQCQKPCLNYIDKILPAATIGFNSGQNGFTFQSFDDKNLLNLCCDQQKTYDFLKGLIVPDYTDVKQLKIQDSNEISVTITPSDKIAKYYIQVHQQFKRVALQLEANNQLQANVTYILSTLYEPNRCDYTINFFEKNWFSVFSKLGKQVLTQTQVGAQFEVYFLFYTNSTYTQEQVATIYKNYIDHNNVFTVYKAFDADPQNYGIIDVTSQGIHLKDCKNFQDYLKKIGPTNYIQIETNQNIPNFKAIDSFLVFDKESNEIKQCSYEAWNYVFNRHSKQIF</sequence>
<keyword evidence="3" id="KW-1185">Reference proteome</keyword>
<name>Q22LN7_TETTS</name>
<feature type="signal peptide" evidence="1">
    <location>
        <begin position="1"/>
        <end position="15"/>
    </location>
</feature>
<keyword evidence="1" id="KW-0732">Signal</keyword>
<evidence type="ECO:0000256" key="1">
    <source>
        <dbReference type="SAM" id="SignalP"/>
    </source>
</evidence>
<dbReference type="KEGG" id="tet:TTHERM_00701120"/>
<dbReference type="EMBL" id="GG662861">
    <property type="protein sequence ID" value="EAR86229.1"/>
    <property type="molecule type" value="Genomic_DNA"/>
</dbReference>
<reference evidence="3" key="1">
    <citation type="journal article" date="2006" name="PLoS Biol.">
        <title>Macronuclear genome sequence of the ciliate Tetrahymena thermophila, a model eukaryote.</title>
        <authorList>
            <person name="Eisen J.A."/>
            <person name="Coyne R.S."/>
            <person name="Wu M."/>
            <person name="Wu D."/>
            <person name="Thiagarajan M."/>
            <person name="Wortman J.R."/>
            <person name="Badger J.H."/>
            <person name="Ren Q."/>
            <person name="Amedeo P."/>
            <person name="Jones K.M."/>
            <person name="Tallon L.J."/>
            <person name="Delcher A.L."/>
            <person name="Salzberg S.L."/>
            <person name="Silva J.C."/>
            <person name="Haas B.J."/>
            <person name="Majoros W.H."/>
            <person name="Farzad M."/>
            <person name="Carlton J.M."/>
            <person name="Smith R.K. Jr."/>
            <person name="Garg J."/>
            <person name="Pearlman R.E."/>
            <person name="Karrer K.M."/>
            <person name="Sun L."/>
            <person name="Manning G."/>
            <person name="Elde N.C."/>
            <person name="Turkewitz A.P."/>
            <person name="Asai D.J."/>
            <person name="Wilkes D.E."/>
            <person name="Wang Y."/>
            <person name="Cai H."/>
            <person name="Collins K."/>
            <person name="Stewart B.A."/>
            <person name="Lee S.R."/>
            <person name="Wilamowska K."/>
            <person name="Weinberg Z."/>
            <person name="Ruzzo W.L."/>
            <person name="Wloga D."/>
            <person name="Gaertig J."/>
            <person name="Frankel J."/>
            <person name="Tsao C.-C."/>
            <person name="Gorovsky M.A."/>
            <person name="Keeling P.J."/>
            <person name="Waller R.F."/>
            <person name="Patron N.J."/>
            <person name="Cherry J.M."/>
            <person name="Stover N.A."/>
            <person name="Krieger C.J."/>
            <person name="del Toro C."/>
            <person name="Ryder H.F."/>
            <person name="Williamson S.C."/>
            <person name="Barbeau R.A."/>
            <person name="Hamilton E.P."/>
            <person name="Orias E."/>
        </authorList>
    </citation>
    <scope>NUCLEOTIDE SEQUENCE [LARGE SCALE GENOMIC DNA]</scope>
    <source>
        <strain evidence="3">SB210</strain>
    </source>
</reference>
<feature type="chain" id="PRO_5013288695" description="Transmembrane protein" evidence="1">
    <location>
        <begin position="16"/>
        <end position="310"/>
    </location>
</feature>
<accession>Q22LN7</accession>